<feature type="domain" description="DNA methylase N-4/N-6" evidence="9">
    <location>
        <begin position="42"/>
        <end position="296"/>
    </location>
</feature>
<gene>
    <name evidence="10" type="ordered locus">Cagg_3337</name>
</gene>
<evidence type="ECO:0000259" key="9">
    <source>
        <dbReference type="Pfam" id="PF01555"/>
    </source>
</evidence>
<dbReference type="REBASE" id="19780">
    <property type="entry name" value="M.CagORF3337P"/>
</dbReference>
<dbReference type="KEGG" id="cag:Cagg_3337"/>
<keyword evidence="5" id="KW-0680">Restriction system</keyword>
<evidence type="ECO:0000256" key="1">
    <source>
        <dbReference type="ARBA" id="ARBA00010203"/>
    </source>
</evidence>
<dbReference type="InterPro" id="IPR002941">
    <property type="entry name" value="DNA_methylase_N4/N6"/>
</dbReference>
<evidence type="ECO:0000256" key="2">
    <source>
        <dbReference type="ARBA" id="ARBA00022603"/>
    </source>
</evidence>
<evidence type="ECO:0000256" key="5">
    <source>
        <dbReference type="ARBA" id="ARBA00022747"/>
    </source>
</evidence>
<dbReference type="GO" id="GO:0015667">
    <property type="term" value="F:site-specific DNA-methyltransferase (cytosine-N4-specific) activity"/>
    <property type="evidence" value="ECO:0007669"/>
    <property type="project" value="UniProtKB-EC"/>
</dbReference>
<evidence type="ECO:0000256" key="6">
    <source>
        <dbReference type="ARBA" id="ARBA00023125"/>
    </source>
</evidence>
<evidence type="ECO:0000256" key="3">
    <source>
        <dbReference type="ARBA" id="ARBA00022679"/>
    </source>
</evidence>
<dbReference type="AlphaFoldDB" id="B8G8C8"/>
<dbReference type="GO" id="GO:0003677">
    <property type="term" value="F:DNA binding"/>
    <property type="evidence" value="ECO:0007669"/>
    <property type="project" value="UniProtKB-KW"/>
</dbReference>
<dbReference type="STRING" id="326427.Cagg_3337"/>
<dbReference type="OrthoDB" id="9773571at2"/>
<keyword evidence="2 10" id="KW-0489">Methyltransferase</keyword>
<keyword evidence="6" id="KW-0238">DNA-binding</keyword>
<dbReference type="InterPro" id="IPR017985">
    <property type="entry name" value="MeTrfase_CN4_CS"/>
</dbReference>
<dbReference type="Pfam" id="PF01555">
    <property type="entry name" value="N6_N4_Mtase"/>
    <property type="match status" value="1"/>
</dbReference>
<evidence type="ECO:0000313" key="10">
    <source>
        <dbReference type="EMBL" id="ACL26182.1"/>
    </source>
</evidence>
<dbReference type="GO" id="GO:0009307">
    <property type="term" value="P:DNA restriction-modification system"/>
    <property type="evidence" value="ECO:0007669"/>
    <property type="project" value="UniProtKB-KW"/>
</dbReference>
<evidence type="ECO:0000313" key="11">
    <source>
        <dbReference type="Proteomes" id="UP000002508"/>
    </source>
</evidence>
<evidence type="ECO:0000256" key="4">
    <source>
        <dbReference type="ARBA" id="ARBA00022691"/>
    </source>
</evidence>
<dbReference type="EC" id="2.1.1.-" evidence="8"/>
<dbReference type="eggNOG" id="COG0863">
    <property type="taxonomic scope" value="Bacteria"/>
</dbReference>
<organism evidence="10 11">
    <name type="scientific">Chloroflexus aggregans (strain MD-66 / DSM 9485)</name>
    <dbReference type="NCBI Taxonomy" id="326427"/>
    <lineage>
        <taxon>Bacteria</taxon>
        <taxon>Bacillati</taxon>
        <taxon>Chloroflexota</taxon>
        <taxon>Chloroflexia</taxon>
        <taxon>Chloroflexales</taxon>
        <taxon>Chloroflexineae</taxon>
        <taxon>Chloroflexaceae</taxon>
        <taxon>Chloroflexus</taxon>
    </lineage>
</organism>
<dbReference type="SUPFAM" id="SSF53335">
    <property type="entry name" value="S-adenosyl-L-methionine-dependent methyltransferases"/>
    <property type="match status" value="1"/>
</dbReference>
<dbReference type="RefSeq" id="WP_015942029.1">
    <property type="nucleotide sequence ID" value="NC_011831.1"/>
</dbReference>
<dbReference type="HOGENOM" id="CLU_024927_1_0_0"/>
<keyword evidence="3" id="KW-0808">Transferase</keyword>
<proteinExistence type="inferred from homology"/>
<dbReference type="InterPro" id="IPR029063">
    <property type="entry name" value="SAM-dependent_MTases_sf"/>
</dbReference>
<dbReference type="PROSITE" id="PS00093">
    <property type="entry name" value="N4_MTASE"/>
    <property type="match status" value="1"/>
</dbReference>
<evidence type="ECO:0000256" key="8">
    <source>
        <dbReference type="RuleBase" id="RU362026"/>
    </source>
</evidence>
<comment type="similarity">
    <text evidence="1">Belongs to the N(4)/N(6)-methyltransferase family. N(4) subfamily.</text>
</comment>
<protein>
    <recommendedName>
        <fullName evidence="8">Methyltransferase</fullName>
        <ecNumber evidence="8">2.1.1.-</ecNumber>
    </recommendedName>
</protein>
<dbReference type="GO" id="GO:0008170">
    <property type="term" value="F:N-methyltransferase activity"/>
    <property type="evidence" value="ECO:0007669"/>
    <property type="project" value="InterPro"/>
</dbReference>
<dbReference type="Gene3D" id="3.40.50.150">
    <property type="entry name" value="Vaccinia Virus protein VP39"/>
    <property type="match status" value="1"/>
</dbReference>
<sequence length="345" mass="38671">MTRINTTSPFRALPAPVYTTRYGACYLGDSLDLLKRLPDDCVDLVVTSPPFALLRQKAYGNTDQSEYVEWLCRFGAEVRRVLRETGSFVLDLGGAYQRGVPVRSLYQYRVLLKMCDEVGFYLAEEFFWYNPAKLPSPIEWVNKRKIRVKDSVNTVWWFSKSEWPKADVRQVLAPYSERMKTLLKNPDAFYKPKNRPSGHDISKGFGSDNGGAIPSNLLQIPNTESNSSYLRLSKLVGIEAHPARFPAALPEFFIKLLTTEGDLVLDIFAGSNTTGKVAEQFGRRWIAMEIDAGYVAGSALRFMEHLPQSEVAACFARLSVSSRSAPVDLSGPATLFDEAKVERGT</sequence>
<keyword evidence="4" id="KW-0949">S-adenosyl-L-methionine</keyword>
<name>B8G8C8_CHLAD</name>
<evidence type="ECO:0000256" key="7">
    <source>
        <dbReference type="ARBA" id="ARBA00049120"/>
    </source>
</evidence>
<accession>B8G8C8</accession>
<dbReference type="InterPro" id="IPR001091">
    <property type="entry name" value="RM_Methyltransferase"/>
</dbReference>
<dbReference type="Proteomes" id="UP000002508">
    <property type="component" value="Chromosome"/>
</dbReference>
<dbReference type="PRINTS" id="PR00508">
    <property type="entry name" value="S21N4MTFRASE"/>
</dbReference>
<keyword evidence="11" id="KW-1185">Reference proteome</keyword>
<dbReference type="GO" id="GO:0032259">
    <property type="term" value="P:methylation"/>
    <property type="evidence" value="ECO:0007669"/>
    <property type="project" value="UniProtKB-KW"/>
</dbReference>
<comment type="catalytic activity">
    <reaction evidence="7">
        <text>a 2'-deoxycytidine in DNA + S-adenosyl-L-methionine = an N(4)-methyl-2'-deoxycytidine in DNA + S-adenosyl-L-homocysteine + H(+)</text>
        <dbReference type="Rhea" id="RHEA:16857"/>
        <dbReference type="Rhea" id="RHEA-COMP:11369"/>
        <dbReference type="Rhea" id="RHEA-COMP:13674"/>
        <dbReference type="ChEBI" id="CHEBI:15378"/>
        <dbReference type="ChEBI" id="CHEBI:57856"/>
        <dbReference type="ChEBI" id="CHEBI:59789"/>
        <dbReference type="ChEBI" id="CHEBI:85452"/>
        <dbReference type="ChEBI" id="CHEBI:137933"/>
        <dbReference type="EC" id="2.1.1.113"/>
    </reaction>
</comment>
<reference evidence="10" key="1">
    <citation type="submission" date="2008-12" db="EMBL/GenBank/DDBJ databases">
        <title>Complete sequence of Chloroflexus aggregans DSM 9485.</title>
        <authorList>
            <consortium name="US DOE Joint Genome Institute"/>
            <person name="Lucas S."/>
            <person name="Copeland A."/>
            <person name="Lapidus A."/>
            <person name="Glavina del Rio T."/>
            <person name="Dalin E."/>
            <person name="Tice H."/>
            <person name="Pitluck S."/>
            <person name="Foster B."/>
            <person name="Larimer F."/>
            <person name="Land M."/>
            <person name="Hauser L."/>
            <person name="Kyrpides N."/>
            <person name="Mikhailova N."/>
            <person name="Bryant D."/>
            <person name="Richardson P."/>
        </authorList>
    </citation>
    <scope>NUCLEOTIDE SEQUENCE</scope>
    <source>
        <strain evidence="10">DSM 9485</strain>
    </source>
</reference>
<dbReference type="EMBL" id="CP001337">
    <property type="protein sequence ID" value="ACL26182.1"/>
    <property type="molecule type" value="Genomic_DNA"/>
</dbReference>